<feature type="compositionally biased region" description="Basic and acidic residues" evidence="1">
    <location>
        <begin position="202"/>
        <end position="213"/>
    </location>
</feature>
<dbReference type="Proteomes" id="UP000037923">
    <property type="component" value="Unassembled WGS sequence"/>
</dbReference>
<dbReference type="InterPro" id="IPR001810">
    <property type="entry name" value="F-box_dom"/>
</dbReference>
<feature type="region of interest" description="Disordered" evidence="1">
    <location>
        <begin position="571"/>
        <end position="594"/>
    </location>
</feature>
<feature type="compositionally biased region" description="Low complexity" evidence="1">
    <location>
        <begin position="465"/>
        <end position="477"/>
    </location>
</feature>
<dbReference type="OMA" id="VCAYVRQ"/>
<dbReference type="SMART" id="SM00256">
    <property type="entry name" value="FBOX"/>
    <property type="match status" value="1"/>
</dbReference>
<accession>A0A0M9FW74</accession>
<proteinExistence type="predicted"/>
<sequence>MRSTSAAVAPATPSPRHVLSPAAVRLLRDLHVPLPVQHTESAAPLPTDALPLLDLVLHLNDIYALSFWVLRSCVAELDRIAKESGDDPCPSSSSSSLSLNVRAGELLACCETIQLARDTLDRRLGRLVLAPVLLSCLLFYVDATAYDTAALKRDVAALLAPGGGPARYCVDEEEEVSTSPGCASEERPSGEDSSCCSNDETDPVRVTDQESRATGHPTVSAVPARRRWQRERARVASMPPPQSDVAVLLVNIAKALQENASANAAAATSAKTTSASLLQSFVDSIAVPSHTDTPPRRFYSLPWLLPFISANTSTGHDGRDSMLHHPRVVAALLRRGQGCLTRPSTPSPSTATVLRGRLCGLHPSHSVRGSGPSLPSTPPMHHVGSTSHNNSSARRPPFLPCRNEVTYAEYCEGLRRRHGSTRYAVAEEPDGVVVRSSDGPPSQMESHHAAGGVGAALQRSRRMLAEASPSSSLARSRLLVHQHTSRSLRSAFPFLSPSPPPPPVREKKGARGGSQPGKDSQGAGCTQHTTTSEASWTERKRGRPVSHWSDGHSQCACVAPPLRVHKSASMDKTVVGEPSSSSQPPTSPLPPRSRLHHLPTELQCLCLEYVSPRYMRTVSAVCVTWYYLIRRPPRCSSYLSRAFQVSTAVTRAYAQFFQQQWGEQSLPVTLLTSLHRLRFVLLADSSSAALVQVHWTRVRMDPDVCAYVRQRFLLSPLRHLAEEIQENTDDALRAFRSGVNRAVPSSSSACATAFQAGVWQKAKRKPLSAVQYIFYVLCLIPTTPSPQQSASPQTVETTRVRAALRRLLYAWAVGMKRNEPWSATAAAVLPASSSSVADPRVSSRLAIEATRQQKLIWWLLTNPIAQSSSRTELPSTEVGADNEEDFLMQLWLNWPSVQEVYKYGEAYVGRGVGM</sequence>
<evidence type="ECO:0000259" key="2">
    <source>
        <dbReference type="SMART" id="SM00256"/>
    </source>
</evidence>
<evidence type="ECO:0000313" key="3">
    <source>
        <dbReference type="EMBL" id="KPA77207.1"/>
    </source>
</evidence>
<dbReference type="Pfam" id="PF00646">
    <property type="entry name" value="F-box"/>
    <property type="match status" value="1"/>
</dbReference>
<feature type="compositionally biased region" description="Polar residues" evidence="1">
    <location>
        <begin position="523"/>
        <end position="535"/>
    </location>
</feature>
<feature type="domain" description="F-box" evidence="2">
    <location>
        <begin position="598"/>
        <end position="638"/>
    </location>
</feature>
<dbReference type="RefSeq" id="XP_015655646.1">
    <property type="nucleotide sequence ID" value="XM_015805640.1"/>
</dbReference>
<feature type="region of interest" description="Disordered" evidence="1">
    <location>
        <begin position="435"/>
        <end position="551"/>
    </location>
</feature>
<keyword evidence="4" id="KW-1185">Reference proteome</keyword>
<dbReference type="SUPFAM" id="SSF81383">
    <property type="entry name" value="F-box domain"/>
    <property type="match status" value="1"/>
</dbReference>
<organism evidence="3 4">
    <name type="scientific">Leptomonas pyrrhocoris</name>
    <name type="common">Firebug parasite</name>
    <dbReference type="NCBI Taxonomy" id="157538"/>
    <lineage>
        <taxon>Eukaryota</taxon>
        <taxon>Discoba</taxon>
        <taxon>Euglenozoa</taxon>
        <taxon>Kinetoplastea</taxon>
        <taxon>Metakinetoplastina</taxon>
        <taxon>Trypanosomatida</taxon>
        <taxon>Trypanosomatidae</taxon>
        <taxon>Leishmaniinae</taxon>
        <taxon>Leptomonas</taxon>
    </lineage>
</organism>
<dbReference type="GeneID" id="26907403"/>
<gene>
    <name evidence="3" type="ORF">ABB37_07117</name>
</gene>
<evidence type="ECO:0000256" key="1">
    <source>
        <dbReference type="SAM" id="MobiDB-lite"/>
    </source>
</evidence>
<dbReference type="EMBL" id="LGTL01000017">
    <property type="protein sequence ID" value="KPA77207.1"/>
    <property type="molecule type" value="Genomic_DNA"/>
</dbReference>
<dbReference type="CDD" id="cd09917">
    <property type="entry name" value="F-box_SF"/>
    <property type="match status" value="1"/>
</dbReference>
<protein>
    <recommendedName>
        <fullName evidence="2">F-box domain-containing protein</fullName>
    </recommendedName>
</protein>
<name>A0A0M9FW74_LEPPY</name>
<dbReference type="OrthoDB" id="242419at2759"/>
<comment type="caution">
    <text evidence="3">The sequence shown here is derived from an EMBL/GenBank/DDBJ whole genome shotgun (WGS) entry which is preliminary data.</text>
</comment>
<feature type="region of interest" description="Disordered" evidence="1">
    <location>
        <begin position="364"/>
        <end position="397"/>
    </location>
</feature>
<evidence type="ECO:0000313" key="4">
    <source>
        <dbReference type="Proteomes" id="UP000037923"/>
    </source>
</evidence>
<dbReference type="InterPro" id="IPR036047">
    <property type="entry name" value="F-box-like_dom_sf"/>
</dbReference>
<feature type="region of interest" description="Disordered" evidence="1">
    <location>
        <begin position="177"/>
        <end position="237"/>
    </location>
</feature>
<dbReference type="VEuPathDB" id="TriTrypDB:LpyrH10_17_0490"/>
<reference evidence="3 4" key="1">
    <citation type="submission" date="2015-07" db="EMBL/GenBank/DDBJ databases">
        <title>High-quality genome of monoxenous trypanosomatid Leptomonas pyrrhocoris.</title>
        <authorList>
            <person name="Flegontov P."/>
            <person name="Butenko A."/>
            <person name="Firsov S."/>
            <person name="Vlcek C."/>
            <person name="Logacheva M.D."/>
            <person name="Field M."/>
            <person name="Filatov D."/>
            <person name="Flegontova O."/>
            <person name="Gerasimov E."/>
            <person name="Jackson A.P."/>
            <person name="Kelly S."/>
            <person name="Opperdoes F."/>
            <person name="O'Reilly A."/>
            <person name="Votypka J."/>
            <person name="Yurchenko V."/>
            <person name="Lukes J."/>
        </authorList>
    </citation>
    <scope>NUCLEOTIDE SEQUENCE [LARGE SCALE GENOMIC DNA]</scope>
    <source>
        <strain evidence="3">H10</strain>
    </source>
</reference>
<feature type="compositionally biased region" description="Polar residues" evidence="1">
    <location>
        <begin position="384"/>
        <end position="393"/>
    </location>
</feature>
<dbReference type="AlphaFoldDB" id="A0A0M9FW74"/>